<keyword evidence="1" id="KW-0479">Metal-binding</keyword>
<evidence type="ECO:0000313" key="6">
    <source>
        <dbReference type="EMBL" id="ATW24842.1"/>
    </source>
</evidence>
<gene>
    <name evidence="6" type="ORF">DCMF_08710</name>
</gene>
<sequence>MLLVGNGKVITRDETRPYLADGCVAVKDNIIAEVGASAELKKRYPEADFLDARGRVIMPGLINTHMHLYSTFARGMALKDAPPENFPEILGRLWWRLDKVLTREDIYYSAMVPLIDGIKNGTTTIFDHHASPGAVRESLFVLARAARAAGVRSSLCYEVSDRDGTGVMRQGIQENEEFIRHANSSGDEMIRGMFGLHASLTLSDQTLAACCQANAGTRAGFHVHVAEGIADVEDALARYGKRVVERLAGFGILGPQSLAIHCVHVNDREIDILKETGANVVHNPESNMGNAVGCAPVLAMLEKGVTVGLGTDGYTSDMLESFKVAQILHKHDRANPSVAWAEAPAMLFKHNPAISARMFPRPLGRLAPGCYADLIIVDYDPPTPLHENNADGHILFGMWGRSVATTIINGRIVMKERSLTGIDEAEIYAKARELSTKLWERF</sequence>
<evidence type="ECO:0000256" key="3">
    <source>
        <dbReference type="ARBA" id="ARBA00022833"/>
    </source>
</evidence>
<dbReference type="EMBL" id="CP017634">
    <property type="protein sequence ID" value="ATW24842.1"/>
    <property type="molecule type" value="Genomic_DNA"/>
</dbReference>
<dbReference type="GO" id="GO:0046872">
    <property type="term" value="F:metal ion binding"/>
    <property type="evidence" value="ECO:0007669"/>
    <property type="project" value="UniProtKB-KW"/>
</dbReference>
<dbReference type="Pfam" id="PF01979">
    <property type="entry name" value="Amidohydro_1"/>
    <property type="match status" value="1"/>
</dbReference>
<dbReference type="InterPro" id="IPR054418">
    <property type="entry name" value="MQNX/HUTI_composite_N"/>
</dbReference>
<dbReference type="NCBIfam" id="TIGR03314">
    <property type="entry name" value="Se_ssnA"/>
    <property type="match status" value="1"/>
</dbReference>
<dbReference type="CDD" id="cd01298">
    <property type="entry name" value="ATZ_TRZ_like"/>
    <property type="match status" value="1"/>
</dbReference>
<dbReference type="RefSeq" id="WP_148134070.1">
    <property type="nucleotide sequence ID" value="NZ_CP017634.1"/>
</dbReference>
<protein>
    <submittedName>
        <fullName evidence="6">Chlorohydrolase</fullName>
    </submittedName>
</protein>
<feature type="domain" description="Amidohydrolase-related" evidence="4">
    <location>
        <begin position="56"/>
        <end position="413"/>
    </location>
</feature>
<keyword evidence="2 6" id="KW-0378">Hydrolase</keyword>
<dbReference type="OrthoDB" id="9807210at2"/>
<evidence type="ECO:0000256" key="1">
    <source>
        <dbReference type="ARBA" id="ARBA00022723"/>
    </source>
</evidence>
<keyword evidence="3" id="KW-0862">Zinc</keyword>
<dbReference type="InterPro" id="IPR011059">
    <property type="entry name" value="Metal-dep_hydrolase_composite"/>
</dbReference>
<feature type="domain" description="Aminodeoxyfutalosine deaminase/Imidazolonepropionase-like composite" evidence="5">
    <location>
        <begin position="22"/>
        <end position="47"/>
    </location>
</feature>
<dbReference type="AlphaFoldDB" id="A0A3G1KQT8"/>
<dbReference type="InterPro" id="IPR006680">
    <property type="entry name" value="Amidohydro-rel"/>
</dbReference>
<dbReference type="GO" id="GO:0016810">
    <property type="term" value="F:hydrolase activity, acting on carbon-nitrogen (but not peptide) bonds"/>
    <property type="evidence" value="ECO:0007669"/>
    <property type="project" value="InterPro"/>
</dbReference>
<dbReference type="NCBIfam" id="NF005540">
    <property type="entry name" value="PRK07203.1"/>
    <property type="match status" value="1"/>
</dbReference>
<dbReference type="KEGG" id="fwa:DCMF_08710"/>
<dbReference type="InterPro" id="IPR032466">
    <property type="entry name" value="Metal_Hydrolase"/>
</dbReference>
<dbReference type="InterPro" id="IPR050287">
    <property type="entry name" value="MTA/SAH_deaminase"/>
</dbReference>
<reference evidence="6 7" key="1">
    <citation type="submission" date="2016-10" db="EMBL/GenBank/DDBJ databases">
        <title>Complete Genome Sequence of Peptococcaceae strain DCMF.</title>
        <authorList>
            <person name="Edwards R.J."/>
            <person name="Holland S.I."/>
            <person name="Deshpande N.P."/>
            <person name="Wong Y.K."/>
            <person name="Ertan H."/>
            <person name="Manefield M."/>
            <person name="Russell T.L."/>
            <person name="Lee M.J."/>
        </authorList>
    </citation>
    <scope>NUCLEOTIDE SEQUENCE [LARGE SCALE GENOMIC DNA]</scope>
    <source>
        <strain evidence="6 7">DCMF</strain>
    </source>
</reference>
<dbReference type="PANTHER" id="PTHR43794">
    <property type="entry name" value="AMINOHYDROLASE SSNA-RELATED"/>
    <property type="match status" value="1"/>
</dbReference>
<dbReference type="Gene3D" id="2.30.40.10">
    <property type="entry name" value="Urease, subunit C, domain 1"/>
    <property type="match status" value="1"/>
</dbReference>
<dbReference type="Proteomes" id="UP000323521">
    <property type="component" value="Chromosome"/>
</dbReference>
<dbReference type="Gene3D" id="3.20.20.140">
    <property type="entry name" value="Metal-dependent hydrolases"/>
    <property type="match status" value="1"/>
</dbReference>
<evidence type="ECO:0000259" key="5">
    <source>
        <dbReference type="Pfam" id="PF22039"/>
    </source>
</evidence>
<evidence type="ECO:0000256" key="2">
    <source>
        <dbReference type="ARBA" id="ARBA00022801"/>
    </source>
</evidence>
<dbReference type="InterPro" id="IPR017700">
    <property type="entry name" value="Aminohydrolase_SsnA"/>
</dbReference>
<evidence type="ECO:0000259" key="4">
    <source>
        <dbReference type="Pfam" id="PF01979"/>
    </source>
</evidence>
<proteinExistence type="predicted"/>
<keyword evidence="7" id="KW-1185">Reference proteome</keyword>
<evidence type="ECO:0000313" key="7">
    <source>
        <dbReference type="Proteomes" id="UP000323521"/>
    </source>
</evidence>
<dbReference type="Pfam" id="PF22039">
    <property type="entry name" value="HUTI_composite_bact"/>
    <property type="match status" value="1"/>
</dbReference>
<organism evidence="6 7">
    <name type="scientific">Formimonas warabiya</name>
    <dbReference type="NCBI Taxonomy" id="1761012"/>
    <lineage>
        <taxon>Bacteria</taxon>
        <taxon>Bacillati</taxon>
        <taxon>Bacillota</taxon>
        <taxon>Clostridia</taxon>
        <taxon>Eubacteriales</taxon>
        <taxon>Peptococcaceae</taxon>
        <taxon>Candidatus Formimonas</taxon>
    </lineage>
</organism>
<dbReference type="PANTHER" id="PTHR43794:SF11">
    <property type="entry name" value="AMIDOHYDROLASE-RELATED DOMAIN-CONTAINING PROTEIN"/>
    <property type="match status" value="1"/>
</dbReference>
<name>A0A3G1KQT8_FORW1</name>
<dbReference type="SUPFAM" id="SSF51338">
    <property type="entry name" value="Composite domain of metallo-dependent hydrolases"/>
    <property type="match status" value="1"/>
</dbReference>
<dbReference type="SUPFAM" id="SSF51556">
    <property type="entry name" value="Metallo-dependent hydrolases"/>
    <property type="match status" value="1"/>
</dbReference>
<accession>A0A3G1KQT8</accession>